<feature type="transmembrane region" description="Helical" evidence="10">
    <location>
        <begin position="212"/>
        <end position="232"/>
    </location>
</feature>
<feature type="transmembrane region" description="Helical" evidence="10">
    <location>
        <begin position="323"/>
        <end position="343"/>
    </location>
</feature>
<keyword evidence="8" id="KW-0407">Ion channel</keyword>
<gene>
    <name evidence="12" type="ORF">C3L33_19270</name>
</gene>
<comment type="caution">
    <text evidence="12">The sequence shown here is derived from an EMBL/GenBank/DDBJ whole genome shotgun (WGS) entry which is preliminary data.</text>
</comment>
<dbReference type="Pfam" id="PF00924">
    <property type="entry name" value="MS_channel_2nd"/>
    <property type="match status" value="1"/>
</dbReference>
<feature type="non-terminal residue" evidence="12">
    <location>
        <position position="1"/>
    </location>
</feature>
<evidence type="ECO:0000256" key="7">
    <source>
        <dbReference type="ARBA" id="ARBA00023136"/>
    </source>
</evidence>
<dbReference type="InterPro" id="IPR010920">
    <property type="entry name" value="LSM_dom_sf"/>
</dbReference>
<feature type="transmembrane region" description="Helical" evidence="10">
    <location>
        <begin position="538"/>
        <end position="558"/>
    </location>
</feature>
<dbReference type="GO" id="GO:0005886">
    <property type="term" value="C:plasma membrane"/>
    <property type="evidence" value="ECO:0007669"/>
    <property type="project" value="UniProtKB-ARBA"/>
</dbReference>
<evidence type="ECO:0000256" key="4">
    <source>
        <dbReference type="ARBA" id="ARBA00022692"/>
    </source>
</evidence>
<dbReference type="GO" id="GO:0050982">
    <property type="term" value="P:detection of mechanical stimulus"/>
    <property type="evidence" value="ECO:0007669"/>
    <property type="project" value="UniProtKB-ARBA"/>
</dbReference>
<dbReference type="Gene3D" id="2.30.30.60">
    <property type="match status" value="1"/>
</dbReference>
<evidence type="ECO:0000259" key="11">
    <source>
        <dbReference type="Pfam" id="PF00924"/>
    </source>
</evidence>
<accession>A0A6A4KZH5</accession>
<dbReference type="FunFam" id="2.30.30.60:FF:000003">
    <property type="entry name" value="Predicted mechanosensitive ion channel"/>
    <property type="match status" value="1"/>
</dbReference>
<evidence type="ECO:0000256" key="5">
    <source>
        <dbReference type="ARBA" id="ARBA00022989"/>
    </source>
</evidence>
<evidence type="ECO:0000256" key="6">
    <source>
        <dbReference type="ARBA" id="ARBA00023065"/>
    </source>
</evidence>
<comment type="similarity">
    <text evidence="2">Belongs to the MscS (TC 1.A.23) family.</text>
</comment>
<dbReference type="InterPro" id="IPR016688">
    <property type="entry name" value="MscS-like_plants/fungi"/>
</dbReference>
<proteinExistence type="inferred from homology"/>
<dbReference type="GO" id="GO:0008381">
    <property type="term" value="F:mechanosensitive monoatomic ion channel activity"/>
    <property type="evidence" value="ECO:0007669"/>
    <property type="project" value="TreeGrafter"/>
</dbReference>
<feature type="transmembrane region" description="Helical" evidence="10">
    <location>
        <begin position="244"/>
        <end position="272"/>
    </location>
</feature>
<dbReference type="PANTHER" id="PTHR31618">
    <property type="entry name" value="MECHANOSENSITIVE ION CHANNEL PROTEIN 5"/>
    <property type="match status" value="1"/>
</dbReference>
<dbReference type="InterPro" id="IPR023408">
    <property type="entry name" value="MscS_beta-dom_sf"/>
</dbReference>
<keyword evidence="13" id="KW-1185">Reference proteome</keyword>
<name>A0A6A4KZH5_9ERIC</name>
<keyword evidence="6" id="KW-0406">Ion transport</keyword>
<evidence type="ECO:0000256" key="1">
    <source>
        <dbReference type="ARBA" id="ARBA00004141"/>
    </source>
</evidence>
<evidence type="ECO:0000313" key="12">
    <source>
        <dbReference type="EMBL" id="KAE9448831.1"/>
    </source>
</evidence>
<evidence type="ECO:0000256" key="9">
    <source>
        <dbReference type="SAM" id="MobiDB-lite"/>
    </source>
</evidence>
<dbReference type="PIRSF" id="PIRSF017209">
    <property type="entry name" value="Memb_At2g17000_prd"/>
    <property type="match status" value="1"/>
</dbReference>
<evidence type="ECO:0000256" key="2">
    <source>
        <dbReference type="ARBA" id="ARBA00008017"/>
    </source>
</evidence>
<sequence length="796" mass="90132">MGVEKSSRGRRRDGVQGVEQDSVIASMEVGKAREQKPVSGDEVVVSISGIEESRSVGSHPAGSTELQSLKTRVPISEPKSSSSSPERTHFSTTPNRPPKTADEAVTRRRTLTRSAYSKPKSRLAEPHSSYSDESHLVEESSHLVHSGSPYRNSPHMASPTSKTNVRTAPVTPKTPLMASPGEEEEEDDEDVYKTANVRVGDKSGNKMKVMAIIEWIVFVCIMSVLVASLTVEKLQKHTIWSLEIWKWCVLVLVIFCGGLITKWFMNVLVFLIERNFLLKKKVLYFVYGLKKSVRVFIWLCLILLAWGLLISRGVRRPRKTTRILNYITRALASTLIGAGMWMMKTLFVKILASSFHVNRFFDRIQESIFHQFVLQTLSGPPIASMEDEARLSNGRNSGELTFKNLKKGKQGDKEEVIDVEKLHKMKQEKISAWTMRGLIQVIQGSGLHTISNALDESVDDGGVEQKDKEITSEWEAKAAAYRIFKNVARHGHKYIDEEDLLRFMKKEDVDNVNVYNERKSLAHSLNDTKTAIEELNRILSGVILVVIFIVWYILMGFATTQVLVFISSQLLLVAFIFGNTCKTVFEAIIFVFVMHPFDVGDRCVIDGVQMVVEEMNILTTIFLRYDNEKISYPNSVLATKPISNFYRSPEMSDSVKFAIGLSTSAESIVALKAKIKAYVNSFVRFRVYSTATINHDKLNITTKIDEYLESKPQHWRPNHSVQVLDIEEVNKMKMALYVNHTMNFQNYPEKNSRRTELMLELKKIFEELGIKYNLLPQEVHLINTGSAAPAFTNASR</sequence>
<keyword evidence="4 10" id="KW-0812">Transmembrane</keyword>
<feature type="domain" description="Mechanosensitive ion channel MscS" evidence="11">
    <location>
        <begin position="589"/>
        <end position="645"/>
    </location>
</feature>
<dbReference type="Proteomes" id="UP000428333">
    <property type="component" value="Linkage Group LG12"/>
</dbReference>
<protein>
    <recommendedName>
        <fullName evidence="11">Mechanosensitive ion channel MscS domain-containing protein</fullName>
    </recommendedName>
</protein>
<keyword evidence="3" id="KW-0813">Transport</keyword>
<feature type="compositionally biased region" description="Low complexity" evidence="9">
    <location>
        <begin position="76"/>
        <end position="85"/>
    </location>
</feature>
<evidence type="ECO:0000313" key="13">
    <source>
        <dbReference type="Proteomes" id="UP000428333"/>
    </source>
</evidence>
<comment type="subcellular location">
    <subcellularLocation>
        <location evidence="1">Membrane</location>
        <topology evidence="1">Multi-pass membrane protein</topology>
    </subcellularLocation>
</comment>
<keyword evidence="5 10" id="KW-1133">Transmembrane helix</keyword>
<dbReference type="GO" id="GO:0006820">
    <property type="term" value="P:monoatomic anion transport"/>
    <property type="evidence" value="ECO:0007669"/>
    <property type="project" value="TreeGrafter"/>
</dbReference>
<feature type="transmembrane region" description="Helical" evidence="10">
    <location>
        <begin position="570"/>
        <end position="593"/>
    </location>
</feature>
<dbReference type="EMBL" id="QEFC01003384">
    <property type="protein sequence ID" value="KAE9448831.1"/>
    <property type="molecule type" value="Genomic_DNA"/>
</dbReference>
<evidence type="ECO:0000256" key="8">
    <source>
        <dbReference type="ARBA" id="ARBA00023303"/>
    </source>
</evidence>
<feature type="compositionally biased region" description="Acidic residues" evidence="9">
    <location>
        <begin position="181"/>
        <end position="190"/>
    </location>
</feature>
<dbReference type="SUPFAM" id="SSF50182">
    <property type="entry name" value="Sm-like ribonucleoproteins"/>
    <property type="match status" value="1"/>
</dbReference>
<feature type="transmembrane region" description="Helical" evidence="10">
    <location>
        <begin position="293"/>
        <end position="311"/>
    </location>
</feature>
<dbReference type="AlphaFoldDB" id="A0A6A4KZH5"/>
<dbReference type="OrthoDB" id="544685at2759"/>
<evidence type="ECO:0000256" key="10">
    <source>
        <dbReference type="SAM" id="Phobius"/>
    </source>
</evidence>
<organism evidence="12 13">
    <name type="scientific">Rhododendron williamsianum</name>
    <dbReference type="NCBI Taxonomy" id="262921"/>
    <lineage>
        <taxon>Eukaryota</taxon>
        <taxon>Viridiplantae</taxon>
        <taxon>Streptophyta</taxon>
        <taxon>Embryophyta</taxon>
        <taxon>Tracheophyta</taxon>
        <taxon>Spermatophyta</taxon>
        <taxon>Magnoliopsida</taxon>
        <taxon>eudicotyledons</taxon>
        <taxon>Gunneridae</taxon>
        <taxon>Pentapetalae</taxon>
        <taxon>asterids</taxon>
        <taxon>Ericales</taxon>
        <taxon>Ericaceae</taxon>
        <taxon>Ericoideae</taxon>
        <taxon>Rhodoreae</taxon>
        <taxon>Rhododendron</taxon>
    </lineage>
</organism>
<evidence type="ECO:0000256" key="3">
    <source>
        <dbReference type="ARBA" id="ARBA00022448"/>
    </source>
</evidence>
<feature type="compositionally biased region" description="Basic and acidic residues" evidence="9">
    <location>
        <begin position="122"/>
        <end position="142"/>
    </location>
</feature>
<feature type="region of interest" description="Disordered" evidence="9">
    <location>
        <begin position="1"/>
        <end position="190"/>
    </location>
</feature>
<dbReference type="InterPro" id="IPR006685">
    <property type="entry name" value="MscS_channel_2nd"/>
</dbReference>
<reference evidence="12 13" key="1">
    <citation type="journal article" date="2019" name="Genome Biol. Evol.">
        <title>The Rhododendron genome and chromosomal organization provide insight into shared whole-genome duplications across the heath family (Ericaceae).</title>
        <authorList>
            <person name="Soza V.L."/>
            <person name="Lindsley D."/>
            <person name="Waalkes A."/>
            <person name="Ramage E."/>
            <person name="Patwardhan R.P."/>
            <person name="Burton J.N."/>
            <person name="Adey A."/>
            <person name="Kumar A."/>
            <person name="Qiu R."/>
            <person name="Shendure J."/>
            <person name="Hall B."/>
        </authorList>
    </citation>
    <scope>NUCLEOTIDE SEQUENCE [LARGE SCALE GENOMIC DNA]</scope>
    <source>
        <strain evidence="12">RSF 1966-606</strain>
    </source>
</reference>
<dbReference type="PANTHER" id="PTHR31618:SF7">
    <property type="entry name" value="MECHANOSENSITIVE ION CHANNEL PROTEIN"/>
    <property type="match status" value="1"/>
</dbReference>
<keyword evidence="7 10" id="KW-0472">Membrane</keyword>